<feature type="compositionally biased region" description="Polar residues" evidence="1">
    <location>
        <begin position="18"/>
        <end position="32"/>
    </location>
</feature>
<feature type="region of interest" description="Disordered" evidence="1">
    <location>
        <begin position="1"/>
        <end position="48"/>
    </location>
</feature>
<name>A0A6J5M719_9CAUD</name>
<sequence length="233" mass="24779">MSKGKTKSSSRTSTTQTLNPWSQQQYTDQNTRIRGLMDSTPVTPYSGRTNADFGGVADTYMNPYEQSVIDTTMADITRMNEGQNAALRGRAAASGAYGGSGVHVGQALNNEAAQREMARTGSQLRYQGYNDARGLFAQDNSNDYNEFLRQQEERQRRIQTEMGLLGTIPMLTNSTGTSQNTQSTNPGLMGTLGQGLGLASMFVPGGGLSSMFLRGAGAAAHAGSAGSNRRPGG</sequence>
<proteinExistence type="predicted"/>
<organism evidence="2">
    <name type="scientific">uncultured Caudovirales phage</name>
    <dbReference type="NCBI Taxonomy" id="2100421"/>
    <lineage>
        <taxon>Viruses</taxon>
        <taxon>Duplodnaviria</taxon>
        <taxon>Heunggongvirae</taxon>
        <taxon>Uroviricota</taxon>
        <taxon>Caudoviricetes</taxon>
        <taxon>Peduoviridae</taxon>
        <taxon>Maltschvirus</taxon>
        <taxon>Maltschvirus maltsch</taxon>
    </lineage>
</organism>
<accession>A0A6J5M719</accession>
<evidence type="ECO:0000256" key="1">
    <source>
        <dbReference type="SAM" id="MobiDB-lite"/>
    </source>
</evidence>
<dbReference type="EMBL" id="LR796383">
    <property type="protein sequence ID" value="CAB4140946.1"/>
    <property type="molecule type" value="Genomic_DNA"/>
</dbReference>
<evidence type="ECO:0000313" key="2">
    <source>
        <dbReference type="EMBL" id="CAB4140946.1"/>
    </source>
</evidence>
<protein>
    <submittedName>
        <fullName evidence="2">Uncharacterized protein</fullName>
    </submittedName>
</protein>
<reference evidence="2" key="1">
    <citation type="submission" date="2020-04" db="EMBL/GenBank/DDBJ databases">
        <authorList>
            <person name="Chiriac C."/>
            <person name="Salcher M."/>
            <person name="Ghai R."/>
            <person name="Kavagutti S V."/>
        </authorList>
    </citation>
    <scope>NUCLEOTIDE SEQUENCE</scope>
</reference>
<gene>
    <name evidence="2" type="ORF">UFOVP399_34</name>
</gene>